<dbReference type="Gene3D" id="3.40.630.30">
    <property type="match status" value="1"/>
</dbReference>
<proteinExistence type="predicted"/>
<dbReference type="PROSITE" id="PS51186">
    <property type="entry name" value="GNAT"/>
    <property type="match status" value="1"/>
</dbReference>
<dbReference type="RefSeq" id="WP_380828682.1">
    <property type="nucleotide sequence ID" value="NZ_JBHTCG010000014.1"/>
</dbReference>
<dbReference type="Pfam" id="PF13302">
    <property type="entry name" value="Acetyltransf_3"/>
    <property type="match status" value="1"/>
</dbReference>
<name>A0ABW2P766_9ACTN</name>
<evidence type="ECO:0000313" key="3">
    <source>
        <dbReference type="Proteomes" id="UP001596496"/>
    </source>
</evidence>
<reference evidence="3" key="1">
    <citation type="journal article" date="2019" name="Int. J. Syst. Evol. Microbiol.">
        <title>The Global Catalogue of Microorganisms (GCM) 10K type strain sequencing project: providing services to taxonomists for standard genome sequencing and annotation.</title>
        <authorList>
            <consortium name="The Broad Institute Genomics Platform"/>
            <consortium name="The Broad Institute Genome Sequencing Center for Infectious Disease"/>
            <person name="Wu L."/>
            <person name="Ma J."/>
        </authorList>
    </citation>
    <scope>NUCLEOTIDE SEQUENCE [LARGE SCALE GENOMIC DNA]</scope>
    <source>
        <strain evidence="3">CECT 7649</strain>
    </source>
</reference>
<dbReference type="EC" id="2.3.-.-" evidence="2"/>
<evidence type="ECO:0000313" key="2">
    <source>
        <dbReference type="EMBL" id="MFC7384837.1"/>
    </source>
</evidence>
<accession>A0ABW2P766</accession>
<comment type="caution">
    <text evidence="2">The sequence shown here is derived from an EMBL/GenBank/DDBJ whole genome shotgun (WGS) entry which is preliminary data.</text>
</comment>
<dbReference type="InterPro" id="IPR016181">
    <property type="entry name" value="Acyl_CoA_acyltransferase"/>
</dbReference>
<dbReference type="EMBL" id="JBHTCG010000014">
    <property type="protein sequence ID" value="MFC7384837.1"/>
    <property type="molecule type" value="Genomic_DNA"/>
</dbReference>
<organism evidence="2 3">
    <name type="scientific">Sphaerisporangium rhizosphaerae</name>
    <dbReference type="NCBI Taxonomy" id="2269375"/>
    <lineage>
        <taxon>Bacteria</taxon>
        <taxon>Bacillati</taxon>
        <taxon>Actinomycetota</taxon>
        <taxon>Actinomycetes</taxon>
        <taxon>Streptosporangiales</taxon>
        <taxon>Streptosporangiaceae</taxon>
        <taxon>Sphaerisporangium</taxon>
    </lineage>
</organism>
<dbReference type="PANTHER" id="PTHR43415">
    <property type="entry name" value="SPERMIDINE N(1)-ACETYLTRANSFERASE"/>
    <property type="match status" value="1"/>
</dbReference>
<gene>
    <name evidence="2" type="ORF">ACFQSB_21675</name>
</gene>
<dbReference type="PANTHER" id="PTHR43415:SF3">
    <property type="entry name" value="GNAT-FAMILY ACETYLTRANSFERASE"/>
    <property type="match status" value="1"/>
</dbReference>
<sequence length="173" mass="19854">MITGERVRMRALEPSDAETLWRWHNDPEVMRWMSDGYPPSLAHLTKELSERAADTFGDLTLIIETLEGRTIGIVALREAEPEVGDARLDIYLGEKDTWGKGYATEAMRLICRYGFGQMRLHRITLTAVAQNTAARRVYEKVGFVEEGRMREAFRRDGVWHDKVVMGLLEGELR</sequence>
<keyword evidence="2" id="KW-0012">Acyltransferase</keyword>
<protein>
    <submittedName>
        <fullName evidence="2">GNAT family N-acetyltransferase</fullName>
        <ecNumber evidence="2">2.3.-.-</ecNumber>
    </submittedName>
</protein>
<feature type="domain" description="N-acetyltransferase" evidence="1">
    <location>
        <begin position="7"/>
        <end position="170"/>
    </location>
</feature>
<dbReference type="GO" id="GO:0016746">
    <property type="term" value="F:acyltransferase activity"/>
    <property type="evidence" value="ECO:0007669"/>
    <property type="project" value="UniProtKB-KW"/>
</dbReference>
<keyword evidence="2" id="KW-0808">Transferase</keyword>
<dbReference type="InterPro" id="IPR000182">
    <property type="entry name" value="GNAT_dom"/>
</dbReference>
<evidence type="ECO:0000259" key="1">
    <source>
        <dbReference type="PROSITE" id="PS51186"/>
    </source>
</evidence>
<dbReference type="Proteomes" id="UP001596496">
    <property type="component" value="Unassembled WGS sequence"/>
</dbReference>
<keyword evidence="3" id="KW-1185">Reference proteome</keyword>
<dbReference type="SUPFAM" id="SSF55729">
    <property type="entry name" value="Acyl-CoA N-acyltransferases (Nat)"/>
    <property type="match status" value="1"/>
</dbReference>